<reference evidence="1 2" key="1">
    <citation type="journal article" date="2022" name="DNA Res.">
        <title>Chromosomal-level genome assembly of the orchid tree Bauhinia variegata (Leguminosae; Cercidoideae) supports the allotetraploid origin hypothesis of Bauhinia.</title>
        <authorList>
            <person name="Zhong Y."/>
            <person name="Chen Y."/>
            <person name="Zheng D."/>
            <person name="Pang J."/>
            <person name="Liu Y."/>
            <person name="Luo S."/>
            <person name="Meng S."/>
            <person name="Qian L."/>
            <person name="Wei D."/>
            <person name="Dai S."/>
            <person name="Zhou R."/>
        </authorList>
    </citation>
    <scope>NUCLEOTIDE SEQUENCE [LARGE SCALE GENOMIC DNA]</scope>
    <source>
        <strain evidence="1">BV-YZ2020</strain>
    </source>
</reference>
<evidence type="ECO:0000313" key="2">
    <source>
        <dbReference type="Proteomes" id="UP000828941"/>
    </source>
</evidence>
<comment type="caution">
    <text evidence="1">The sequence shown here is derived from an EMBL/GenBank/DDBJ whole genome shotgun (WGS) entry which is preliminary data.</text>
</comment>
<protein>
    <submittedName>
        <fullName evidence="1">Uncharacterized protein</fullName>
    </submittedName>
</protein>
<gene>
    <name evidence="1" type="ORF">L6164_029318</name>
</gene>
<keyword evidence="2" id="KW-1185">Reference proteome</keyword>
<evidence type="ECO:0000313" key="1">
    <source>
        <dbReference type="EMBL" id="KAI4305999.1"/>
    </source>
</evidence>
<sequence length="247" mass="28231">MGVEKNVIAFLIQVSLVAYMLPSVSSSQEQIKVINSHSSTKDNHHKMNPELQFQIIVHGFLLWTSMGFLMPIGILIIRISNRDENGRRARIVFYVHAVLQMLAVLLGTAGAIMSIKNFNNSFNNNHQRVGVALYGIIWLQAILGIFRPQRESKRRSVWFFPHWIIGTAVTSLGVLNVYTGLLAYQEKTFKSIRIWVILFTIQVAVVVFLYLLQDKWVYMQKQGEVFSTGLQRTNSDDKKKELKAESC</sequence>
<dbReference type="EMBL" id="CM039437">
    <property type="protein sequence ID" value="KAI4305999.1"/>
    <property type="molecule type" value="Genomic_DNA"/>
</dbReference>
<organism evidence="1 2">
    <name type="scientific">Bauhinia variegata</name>
    <name type="common">Purple orchid tree</name>
    <name type="synonym">Phanera variegata</name>
    <dbReference type="NCBI Taxonomy" id="167791"/>
    <lineage>
        <taxon>Eukaryota</taxon>
        <taxon>Viridiplantae</taxon>
        <taxon>Streptophyta</taxon>
        <taxon>Embryophyta</taxon>
        <taxon>Tracheophyta</taxon>
        <taxon>Spermatophyta</taxon>
        <taxon>Magnoliopsida</taxon>
        <taxon>eudicotyledons</taxon>
        <taxon>Gunneridae</taxon>
        <taxon>Pentapetalae</taxon>
        <taxon>rosids</taxon>
        <taxon>fabids</taxon>
        <taxon>Fabales</taxon>
        <taxon>Fabaceae</taxon>
        <taxon>Cercidoideae</taxon>
        <taxon>Cercideae</taxon>
        <taxon>Bauhiniinae</taxon>
        <taxon>Bauhinia</taxon>
    </lineage>
</organism>
<name>A0ACB9L9D3_BAUVA</name>
<proteinExistence type="predicted"/>
<accession>A0ACB9L9D3</accession>
<dbReference type="Proteomes" id="UP000828941">
    <property type="component" value="Chromosome 12"/>
</dbReference>